<keyword evidence="2" id="KW-1185">Reference proteome</keyword>
<comment type="caution">
    <text evidence="1">The sequence shown here is derived from an EMBL/GenBank/DDBJ whole genome shotgun (WGS) entry which is preliminary data.</text>
</comment>
<dbReference type="Proteomes" id="UP001186974">
    <property type="component" value="Unassembled WGS sequence"/>
</dbReference>
<name>A0ACC3CVW0_9PEZI</name>
<feature type="non-terminal residue" evidence="1">
    <location>
        <position position="182"/>
    </location>
</feature>
<reference evidence="1" key="1">
    <citation type="submission" date="2024-09" db="EMBL/GenBank/DDBJ databases">
        <title>Black Yeasts Isolated from many extreme environments.</title>
        <authorList>
            <person name="Coleine C."/>
            <person name="Stajich J.E."/>
            <person name="Selbmann L."/>
        </authorList>
    </citation>
    <scope>NUCLEOTIDE SEQUENCE</scope>
    <source>
        <strain evidence="1">CCFEE 5737</strain>
    </source>
</reference>
<dbReference type="EMBL" id="JAWDJW010010598">
    <property type="protein sequence ID" value="KAK3045575.1"/>
    <property type="molecule type" value="Genomic_DNA"/>
</dbReference>
<accession>A0ACC3CVW0</accession>
<organism evidence="1 2">
    <name type="scientific">Coniosporium uncinatum</name>
    <dbReference type="NCBI Taxonomy" id="93489"/>
    <lineage>
        <taxon>Eukaryota</taxon>
        <taxon>Fungi</taxon>
        <taxon>Dikarya</taxon>
        <taxon>Ascomycota</taxon>
        <taxon>Pezizomycotina</taxon>
        <taxon>Dothideomycetes</taxon>
        <taxon>Dothideomycetes incertae sedis</taxon>
        <taxon>Coniosporium</taxon>
    </lineage>
</organism>
<protein>
    <submittedName>
        <fullName evidence="1">Uncharacterized protein</fullName>
    </submittedName>
</protein>
<sequence>MTAKRKRAGKKPGNSIPKKARYEEASEDELGEYTEVAVTEEETPSRRQRGTVGVLRSAQKTKANGNASPLHDGTATPRSLRKVLFSTPAKKDDEISTNDTPALVRTADRSARRKSNRRLMERTLISGGQSDEEASEDEEAITQRIWADEDSEEEQEDEGDASDDALPDPDTPSKSGRRGRPK</sequence>
<evidence type="ECO:0000313" key="1">
    <source>
        <dbReference type="EMBL" id="KAK3045575.1"/>
    </source>
</evidence>
<evidence type="ECO:0000313" key="2">
    <source>
        <dbReference type="Proteomes" id="UP001186974"/>
    </source>
</evidence>
<gene>
    <name evidence="1" type="ORF">LTS18_013692</name>
</gene>
<proteinExistence type="predicted"/>